<accession>A0A378IVW3</accession>
<protein>
    <submittedName>
        <fullName evidence="3">Uncharacterized protein</fullName>
    </submittedName>
</protein>
<feature type="transmembrane region" description="Helical" evidence="1">
    <location>
        <begin position="73"/>
        <end position="97"/>
    </location>
</feature>
<feature type="transmembrane region" description="Helical" evidence="1">
    <location>
        <begin position="43"/>
        <end position="61"/>
    </location>
</feature>
<evidence type="ECO:0000313" key="3">
    <source>
        <dbReference type="EMBL" id="STX39299.1"/>
    </source>
</evidence>
<dbReference type="Proteomes" id="UP000254033">
    <property type="component" value="Unassembled WGS sequence"/>
</dbReference>
<dbReference type="AlphaFoldDB" id="A0A378IVW3"/>
<organism evidence="3 4">
    <name type="scientific">Legionella feeleii</name>
    <dbReference type="NCBI Taxonomy" id="453"/>
    <lineage>
        <taxon>Bacteria</taxon>
        <taxon>Pseudomonadati</taxon>
        <taxon>Pseudomonadota</taxon>
        <taxon>Gammaproteobacteria</taxon>
        <taxon>Legionellales</taxon>
        <taxon>Legionellaceae</taxon>
        <taxon>Legionella</taxon>
    </lineage>
</organism>
<proteinExistence type="predicted"/>
<keyword evidence="2" id="KW-0732">Signal</keyword>
<reference evidence="3 4" key="1">
    <citation type="submission" date="2018-06" db="EMBL/GenBank/DDBJ databases">
        <authorList>
            <consortium name="Pathogen Informatics"/>
            <person name="Doyle S."/>
        </authorList>
    </citation>
    <scope>NUCLEOTIDE SEQUENCE [LARGE SCALE GENOMIC DNA]</scope>
    <source>
        <strain evidence="3 4">NCTC11978</strain>
    </source>
</reference>
<gene>
    <name evidence="3" type="ORF">NCTC11978_02494</name>
</gene>
<sequence>MKKNMLKKSLSLIAGAGFSLLSNMAFAEEIAALNGATKWMNSTLISIALTVLGLQIMYSLWQVNQGHKEWREVAKPIIITALIVSVPAIITVLRAAMQ</sequence>
<name>A0A378IVW3_9GAMM</name>
<feature type="signal peptide" evidence="2">
    <location>
        <begin position="1"/>
        <end position="27"/>
    </location>
</feature>
<keyword evidence="1" id="KW-1133">Transmembrane helix</keyword>
<keyword evidence="1" id="KW-0812">Transmembrane</keyword>
<dbReference type="EMBL" id="UGNY01000001">
    <property type="protein sequence ID" value="STX39299.1"/>
    <property type="molecule type" value="Genomic_DNA"/>
</dbReference>
<evidence type="ECO:0000256" key="1">
    <source>
        <dbReference type="SAM" id="Phobius"/>
    </source>
</evidence>
<dbReference type="RefSeq" id="WP_115175816.1">
    <property type="nucleotide sequence ID" value="NZ_UGNY01000001.1"/>
</dbReference>
<evidence type="ECO:0000256" key="2">
    <source>
        <dbReference type="SAM" id="SignalP"/>
    </source>
</evidence>
<keyword evidence="1" id="KW-0472">Membrane</keyword>
<feature type="chain" id="PRO_5016615078" evidence="2">
    <location>
        <begin position="28"/>
        <end position="98"/>
    </location>
</feature>
<evidence type="ECO:0000313" key="4">
    <source>
        <dbReference type="Proteomes" id="UP000254033"/>
    </source>
</evidence>